<dbReference type="SUPFAM" id="SSF52540">
    <property type="entry name" value="P-loop containing nucleoside triphosphate hydrolases"/>
    <property type="match status" value="1"/>
</dbReference>
<dbReference type="Pfam" id="PF00270">
    <property type="entry name" value="DEAD"/>
    <property type="match status" value="1"/>
</dbReference>
<gene>
    <name evidence="8" type="ORF">B0I29_102599</name>
</gene>
<name>A0A327ZJF4_9ACTN</name>
<keyword evidence="1" id="KW-0547">Nucleotide-binding</keyword>
<evidence type="ECO:0000313" key="9">
    <source>
        <dbReference type="Proteomes" id="UP000249341"/>
    </source>
</evidence>
<dbReference type="GO" id="GO:0004386">
    <property type="term" value="F:helicase activity"/>
    <property type="evidence" value="ECO:0007669"/>
    <property type="project" value="UniProtKB-KW"/>
</dbReference>
<dbReference type="PROSITE" id="PS51194">
    <property type="entry name" value="HELICASE_CTER"/>
    <property type="match status" value="1"/>
</dbReference>
<dbReference type="SMART" id="SM00490">
    <property type="entry name" value="HELICc"/>
    <property type="match status" value="1"/>
</dbReference>
<dbReference type="Proteomes" id="UP000249341">
    <property type="component" value="Unassembled WGS sequence"/>
</dbReference>
<dbReference type="InterPro" id="IPR001650">
    <property type="entry name" value="Helicase_C-like"/>
</dbReference>
<proteinExistence type="predicted"/>
<keyword evidence="9" id="KW-1185">Reference proteome</keyword>
<keyword evidence="4" id="KW-0067">ATP-binding</keyword>
<dbReference type="RefSeq" id="WP_111647893.1">
    <property type="nucleotide sequence ID" value="NZ_JACHWI010000003.1"/>
</dbReference>
<dbReference type="GO" id="GO:0055087">
    <property type="term" value="C:Ski complex"/>
    <property type="evidence" value="ECO:0007669"/>
    <property type="project" value="TreeGrafter"/>
</dbReference>
<dbReference type="InterPro" id="IPR014001">
    <property type="entry name" value="Helicase_ATP-bd"/>
</dbReference>
<feature type="region of interest" description="Disordered" evidence="5">
    <location>
        <begin position="651"/>
        <end position="672"/>
    </location>
</feature>
<evidence type="ECO:0000256" key="3">
    <source>
        <dbReference type="ARBA" id="ARBA00022806"/>
    </source>
</evidence>
<comment type="caution">
    <text evidence="8">The sequence shown here is derived from an EMBL/GenBank/DDBJ whole genome shotgun (WGS) entry which is preliminary data.</text>
</comment>
<feature type="domain" description="Helicase C-terminal" evidence="7">
    <location>
        <begin position="286"/>
        <end position="483"/>
    </location>
</feature>
<dbReference type="CDD" id="cd18795">
    <property type="entry name" value="SF2_C_Ski2"/>
    <property type="match status" value="1"/>
</dbReference>
<dbReference type="Pfam" id="PF08148">
    <property type="entry name" value="DSHCT"/>
    <property type="match status" value="1"/>
</dbReference>
<evidence type="ECO:0000259" key="6">
    <source>
        <dbReference type="PROSITE" id="PS51192"/>
    </source>
</evidence>
<evidence type="ECO:0000256" key="5">
    <source>
        <dbReference type="SAM" id="MobiDB-lite"/>
    </source>
</evidence>
<dbReference type="GO" id="GO:0005524">
    <property type="term" value="F:ATP binding"/>
    <property type="evidence" value="ECO:0007669"/>
    <property type="project" value="UniProtKB-KW"/>
</dbReference>
<dbReference type="FunFam" id="3.40.50.300:FF:000190">
    <property type="entry name" value="ATP-dependent RNA helicase"/>
    <property type="match status" value="1"/>
</dbReference>
<evidence type="ECO:0000256" key="4">
    <source>
        <dbReference type="ARBA" id="ARBA00022840"/>
    </source>
</evidence>
<dbReference type="GO" id="GO:0070478">
    <property type="term" value="P:nuclear-transcribed mRNA catabolic process, 3'-5' exonucleolytic nonsense-mediated decay"/>
    <property type="evidence" value="ECO:0007669"/>
    <property type="project" value="TreeGrafter"/>
</dbReference>
<dbReference type="AlphaFoldDB" id="A0A327ZJF4"/>
<keyword evidence="2" id="KW-0378">Hydrolase</keyword>
<evidence type="ECO:0000256" key="2">
    <source>
        <dbReference type="ARBA" id="ARBA00022801"/>
    </source>
</evidence>
<keyword evidence="3 8" id="KW-0347">Helicase</keyword>
<dbReference type="SMART" id="SM01142">
    <property type="entry name" value="DSHCT"/>
    <property type="match status" value="1"/>
</dbReference>
<protein>
    <submittedName>
        <fullName evidence="8">ATP-dependent RNA helicase HelY</fullName>
    </submittedName>
</protein>
<evidence type="ECO:0000256" key="1">
    <source>
        <dbReference type="ARBA" id="ARBA00022741"/>
    </source>
</evidence>
<dbReference type="SMART" id="SM00487">
    <property type="entry name" value="DEXDc"/>
    <property type="match status" value="1"/>
</dbReference>
<evidence type="ECO:0000259" key="7">
    <source>
        <dbReference type="PROSITE" id="PS51194"/>
    </source>
</evidence>
<dbReference type="GO" id="GO:0003676">
    <property type="term" value="F:nucleic acid binding"/>
    <property type="evidence" value="ECO:0007669"/>
    <property type="project" value="InterPro"/>
</dbReference>
<dbReference type="PROSITE" id="PS51192">
    <property type="entry name" value="HELICASE_ATP_BIND_1"/>
    <property type="match status" value="1"/>
</dbReference>
<dbReference type="Gene3D" id="1.10.3380.30">
    <property type="match status" value="1"/>
</dbReference>
<reference evidence="8 9" key="1">
    <citation type="submission" date="2018-06" db="EMBL/GenBank/DDBJ databases">
        <title>Genomic Encyclopedia of Type Strains, Phase III (KMG-III): the genomes of soil and plant-associated and newly described type strains.</title>
        <authorList>
            <person name="Whitman W."/>
        </authorList>
    </citation>
    <scope>NUCLEOTIDE SEQUENCE [LARGE SCALE GENOMIC DNA]</scope>
    <source>
        <strain evidence="8 9">CGMCC 4.7090</strain>
    </source>
</reference>
<accession>A0A327ZJF4</accession>
<dbReference type="InterPro" id="IPR058621">
    <property type="entry name" value="SH3_HelY"/>
</dbReference>
<dbReference type="Gene3D" id="3.40.50.300">
    <property type="entry name" value="P-loop containing nucleotide triphosphate hydrolases"/>
    <property type="match status" value="2"/>
</dbReference>
<dbReference type="OrthoDB" id="3229913at2"/>
<sequence>MTSPAERYAASKKRAARVAEFPELEDFMLDVGFDLDDFQREACQVLERGNGVLVCAPTGAGKTVVGEFAVHLALRSGQRKCFYTTPIKALSNQKYHDLVARYGADKVGLLTGDSVINGDAPVVVMTTEVLRNMLYSGSDALRNLAYVVMDEVHYLADRFRGAVWEEVIIHLPASVTLVSLSATVSNYEEFADWLVTVRGETEVVVSEHRPVPLWQHMLVGRRMFDLFHDADAAKKHDVHPELLRYTREMDRRLDLGDRAATGWSGRGGGGRGRRWQPPPRAEVIDRLDRAGLLPAIVFIFSRNGCDAAVQQCLAGGMRLTNPDERAEIRRIASAKVSSIPAEDLSVLGYWEWLDGLERGVAAHHAGMLPAFKEAVEECFVRGLVKAVFATETLALGINMPARCVVLERLVKFNGEAHVDLTPGEYTQLTGRAGRRGIDIEGHAVVLWSPDIDPRQVAGLASTRTYPLRSSFRPSYNMAVNLVGTVGAEKSRDLLESSFAQFQADRSVVGLARQVQRNVETMQTYSEDASCHHGDFAEYFAIRVAIADREKSMSRQGVAQRRSAAVDGLEKLRAGDVIRVPQGRRAGLAVVLEPSDSGFGEPRPLVLTQDRWAGRVSPAEFSGPVDVLARVRVPKNFNHRSPAARRDLAAQVSATGLDRHPDQRRKRGRQMPGEDAEIALLKVQMREHPCHACAEREDHARMAERRQRLLRDTDALRDKVAGRTGSLARTFDQVCAVLTARGYLSADGEVTSHGRMLGRIWSEADLLVAECLRQGVWDGLAPDELAAAVSMVLYESRREGEDRASVPKGSVTAAVDACAKLWGEIAADEADNGLSLTREPDPGFVWPMYRWARGEPLARVLASGQHDADMPAGDFVRWARQVLDLLGQIKEAGSASPSVKETARKAITAVNRGVLAMQRGL</sequence>
<dbReference type="PANTHER" id="PTHR12131">
    <property type="entry name" value="ATP-DEPENDENT RNA AND DNA HELICASE"/>
    <property type="match status" value="1"/>
</dbReference>
<dbReference type="Pfam" id="PF26090">
    <property type="entry name" value="SH3_HelY"/>
    <property type="match status" value="1"/>
</dbReference>
<dbReference type="InterPro" id="IPR027417">
    <property type="entry name" value="P-loop_NTPase"/>
</dbReference>
<organism evidence="8 9">
    <name type="scientific">Actinoplanes lutulentus</name>
    <dbReference type="NCBI Taxonomy" id="1287878"/>
    <lineage>
        <taxon>Bacteria</taxon>
        <taxon>Bacillati</taxon>
        <taxon>Actinomycetota</taxon>
        <taxon>Actinomycetes</taxon>
        <taxon>Micromonosporales</taxon>
        <taxon>Micromonosporaceae</taxon>
        <taxon>Actinoplanes</taxon>
    </lineage>
</organism>
<dbReference type="GO" id="GO:0016787">
    <property type="term" value="F:hydrolase activity"/>
    <property type="evidence" value="ECO:0007669"/>
    <property type="project" value="UniProtKB-KW"/>
</dbReference>
<dbReference type="PANTHER" id="PTHR12131:SF1">
    <property type="entry name" value="ATP-DEPENDENT RNA HELICASE SUPV3L1, MITOCHONDRIAL-RELATED"/>
    <property type="match status" value="1"/>
</dbReference>
<dbReference type="Pfam" id="PF00271">
    <property type="entry name" value="Helicase_C"/>
    <property type="match status" value="1"/>
</dbReference>
<dbReference type="InterPro" id="IPR050699">
    <property type="entry name" value="RNA-DNA_Helicase"/>
</dbReference>
<evidence type="ECO:0000313" key="8">
    <source>
        <dbReference type="EMBL" id="RAK42773.1"/>
    </source>
</evidence>
<dbReference type="InterPro" id="IPR011545">
    <property type="entry name" value="DEAD/DEAH_box_helicase_dom"/>
</dbReference>
<feature type="domain" description="Helicase ATP-binding" evidence="6">
    <location>
        <begin position="43"/>
        <end position="202"/>
    </location>
</feature>
<dbReference type="EMBL" id="QLMJ01000002">
    <property type="protein sequence ID" value="RAK42773.1"/>
    <property type="molecule type" value="Genomic_DNA"/>
</dbReference>
<dbReference type="InterPro" id="IPR012961">
    <property type="entry name" value="Ski2/MTR4_C"/>
</dbReference>